<accession>A0A518DWR8</accession>
<evidence type="ECO:0000256" key="1">
    <source>
        <dbReference type="SAM" id="Coils"/>
    </source>
</evidence>
<keyword evidence="2" id="KW-0812">Transmembrane</keyword>
<organism evidence="3 4">
    <name type="scientific">Lignipirellula cremea</name>
    <dbReference type="NCBI Taxonomy" id="2528010"/>
    <lineage>
        <taxon>Bacteria</taxon>
        <taxon>Pseudomonadati</taxon>
        <taxon>Planctomycetota</taxon>
        <taxon>Planctomycetia</taxon>
        <taxon>Pirellulales</taxon>
        <taxon>Pirellulaceae</taxon>
        <taxon>Lignipirellula</taxon>
    </lineage>
</organism>
<reference evidence="3 4" key="1">
    <citation type="submission" date="2019-02" db="EMBL/GenBank/DDBJ databases">
        <title>Deep-cultivation of Planctomycetes and their phenomic and genomic characterization uncovers novel biology.</title>
        <authorList>
            <person name="Wiegand S."/>
            <person name="Jogler M."/>
            <person name="Boedeker C."/>
            <person name="Pinto D."/>
            <person name="Vollmers J."/>
            <person name="Rivas-Marin E."/>
            <person name="Kohn T."/>
            <person name="Peeters S.H."/>
            <person name="Heuer A."/>
            <person name="Rast P."/>
            <person name="Oberbeckmann S."/>
            <person name="Bunk B."/>
            <person name="Jeske O."/>
            <person name="Meyerdierks A."/>
            <person name="Storesund J.E."/>
            <person name="Kallscheuer N."/>
            <person name="Luecker S."/>
            <person name="Lage O.M."/>
            <person name="Pohl T."/>
            <person name="Merkel B.J."/>
            <person name="Hornburger P."/>
            <person name="Mueller R.-W."/>
            <person name="Bruemmer F."/>
            <person name="Labrenz M."/>
            <person name="Spormann A.M."/>
            <person name="Op den Camp H."/>
            <person name="Overmann J."/>
            <person name="Amann R."/>
            <person name="Jetten M.S.M."/>
            <person name="Mascher T."/>
            <person name="Medema M.H."/>
            <person name="Devos D.P."/>
            <person name="Kaster A.-K."/>
            <person name="Ovreas L."/>
            <person name="Rohde M."/>
            <person name="Galperin M.Y."/>
            <person name="Jogler C."/>
        </authorList>
    </citation>
    <scope>NUCLEOTIDE SEQUENCE [LARGE SCALE GENOMIC DNA]</scope>
    <source>
        <strain evidence="3 4">Pla85_3_4</strain>
    </source>
</reference>
<feature type="coiled-coil region" evidence="1">
    <location>
        <begin position="229"/>
        <end position="305"/>
    </location>
</feature>
<keyword evidence="2" id="KW-0472">Membrane</keyword>
<name>A0A518DWR8_9BACT</name>
<protein>
    <submittedName>
        <fullName evidence="3">Chromosome partition protein Smc</fullName>
    </submittedName>
</protein>
<evidence type="ECO:0000313" key="4">
    <source>
        <dbReference type="Proteomes" id="UP000317648"/>
    </source>
</evidence>
<dbReference type="EMBL" id="CP036433">
    <property type="protein sequence ID" value="QDU96264.1"/>
    <property type="molecule type" value="Genomic_DNA"/>
</dbReference>
<sequence length="372" mass="41037">MHDYPEGTPTHDESDVAPQLPPRFWLFLVVLLATVAVSLQGVGLIRFIWGRDELTSERATFEAEKGSWERAGQDRTKALDTWRQIQTEVEGEISLLRETETALEARIEQLATEKSDSQLAAARAQEKLSALHQKLDLGTQAFEKRRAEYQQLQAQFAGLQGQQTQIDRQISNLEANKASETTKLATLQESVALQQQLLEDSRVRFEAIEMRVALLDKVLETRTQAAARLKLDQEQLVQLGQQKDKLQTEIADVKASQATLAADIATAEKSLEETKKDVAASEAAKAALTVELSSLQSRFVQLKKQELELNTQLGSMTTAMNTLAVNAADVLKELAAKSAEVQAAIAALQIPSKAEADMKDAPASEEMEEEAN</sequence>
<keyword evidence="2" id="KW-1133">Transmembrane helix</keyword>
<feature type="coiled-coil region" evidence="1">
    <location>
        <begin position="93"/>
        <end position="127"/>
    </location>
</feature>
<keyword evidence="1" id="KW-0175">Coiled coil</keyword>
<keyword evidence="4" id="KW-1185">Reference proteome</keyword>
<gene>
    <name evidence="3" type="primary">smc_7</name>
    <name evidence="3" type="ORF">Pla8534_40830</name>
</gene>
<feature type="transmembrane region" description="Helical" evidence="2">
    <location>
        <begin position="24"/>
        <end position="49"/>
    </location>
</feature>
<dbReference type="Proteomes" id="UP000317648">
    <property type="component" value="Chromosome"/>
</dbReference>
<proteinExistence type="predicted"/>
<dbReference type="AlphaFoldDB" id="A0A518DWR8"/>
<evidence type="ECO:0000256" key="2">
    <source>
        <dbReference type="SAM" id="Phobius"/>
    </source>
</evidence>
<evidence type="ECO:0000313" key="3">
    <source>
        <dbReference type="EMBL" id="QDU96264.1"/>
    </source>
</evidence>
<dbReference type="SUPFAM" id="SSF57997">
    <property type="entry name" value="Tropomyosin"/>
    <property type="match status" value="1"/>
</dbReference>
<dbReference type="Gene3D" id="6.10.250.3110">
    <property type="match status" value="1"/>
</dbReference>
<dbReference type="KEGG" id="lcre:Pla8534_40830"/>